<dbReference type="InterPro" id="IPR036291">
    <property type="entry name" value="NAD(P)-bd_dom_sf"/>
</dbReference>
<dbReference type="HAMAP" id="MF_01576">
    <property type="entry name" value="THF_DHG_CYH"/>
    <property type="match status" value="1"/>
</dbReference>
<dbReference type="Pfam" id="PF02882">
    <property type="entry name" value="THF_DHG_CYH_C"/>
    <property type="match status" value="1"/>
</dbReference>
<comment type="similarity">
    <text evidence="12">Belongs to the tetrahydrofolate dehydrogenase/cyclohydrolase family.</text>
</comment>
<keyword evidence="6 12" id="KW-0378">Hydrolase</keyword>
<evidence type="ECO:0000259" key="14">
    <source>
        <dbReference type="Pfam" id="PF02882"/>
    </source>
</evidence>
<keyword evidence="3 12" id="KW-0554">One-carbon metabolism</keyword>
<dbReference type="InterPro" id="IPR000672">
    <property type="entry name" value="THF_DH/CycHdrlase"/>
</dbReference>
<evidence type="ECO:0000256" key="5">
    <source>
        <dbReference type="ARBA" id="ARBA00022755"/>
    </source>
</evidence>
<dbReference type="PRINTS" id="PR00085">
    <property type="entry name" value="THFDHDRGNASE"/>
</dbReference>
<dbReference type="InterPro" id="IPR046346">
    <property type="entry name" value="Aminoacid_DH-like_N_sf"/>
</dbReference>
<keyword evidence="11 12" id="KW-0511">Multifunctional enzyme</keyword>
<dbReference type="PANTHER" id="PTHR48099">
    <property type="entry name" value="C-1-TETRAHYDROFOLATE SYNTHASE, CYTOPLASMIC-RELATED"/>
    <property type="match status" value="1"/>
</dbReference>
<name>A0A0J8DFU9_CLOCY</name>
<dbReference type="UniPathway" id="UPA00193"/>
<dbReference type="GO" id="GO:0009086">
    <property type="term" value="P:methionine biosynthetic process"/>
    <property type="evidence" value="ECO:0007669"/>
    <property type="project" value="UniProtKB-KW"/>
</dbReference>
<dbReference type="EMBL" id="LFVU01000003">
    <property type="protein sequence ID" value="KMT23114.1"/>
    <property type="molecule type" value="Genomic_DNA"/>
</dbReference>
<evidence type="ECO:0000256" key="3">
    <source>
        <dbReference type="ARBA" id="ARBA00022563"/>
    </source>
</evidence>
<comment type="caution">
    <text evidence="12">Lacks conserved residue(s) required for the propagation of feature annotation.</text>
</comment>
<dbReference type="InterPro" id="IPR020631">
    <property type="entry name" value="THF_DH/CycHdrlase_NAD-bd_dom"/>
</dbReference>
<evidence type="ECO:0000256" key="8">
    <source>
        <dbReference type="ARBA" id="ARBA00023002"/>
    </source>
</evidence>
<dbReference type="SUPFAM" id="SSF51735">
    <property type="entry name" value="NAD(P)-binding Rossmann-fold domains"/>
    <property type="match status" value="1"/>
</dbReference>
<evidence type="ECO:0000313" key="15">
    <source>
        <dbReference type="EMBL" id="KMT23114.1"/>
    </source>
</evidence>
<dbReference type="PANTHER" id="PTHR48099:SF5">
    <property type="entry name" value="C-1-TETRAHYDROFOLATE SYNTHASE, CYTOPLASMIC"/>
    <property type="match status" value="1"/>
</dbReference>
<keyword evidence="16" id="KW-1185">Reference proteome</keyword>
<keyword evidence="4 12" id="KW-0028">Amino-acid biosynthesis</keyword>
<sequence length="282" mass="30631">MSIIDCKELSRKIRLSLIDKIQKINDQYGEVPHLEIVQVGDHPSSVSYVKSIVKTCDELSVNLHISKFESDITEKELISELDKLNKEDSIHGIIIQFPLPNEFDQNKIANSISPLKDVDCVHSENLGKLFMGEPSVVPCTPKGIIRALKDSNVDFCGKEVVVVGSGRTVGKPVSQLLLIENATVTLCHLHTKSVKKHTLEADIIIAAAGKAGLISEDMVKDGVIIADAGINVIDGKVCGDVDFDNVSKKASLITPVPGGVGAMTNSMLIENLIELFEKIKLK</sequence>
<evidence type="ECO:0000259" key="13">
    <source>
        <dbReference type="Pfam" id="PF00763"/>
    </source>
</evidence>
<keyword evidence="8 12" id="KW-0560">Oxidoreductase</keyword>
<dbReference type="FunFam" id="3.40.50.10860:FF:000005">
    <property type="entry name" value="C-1-tetrahydrofolate synthase, cytoplasmic, putative"/>
    <property type="match status" value="1"/>
</dbReference>
<accession>A0A0J8DFU9</accession>
<reference evidence="15 16" key="1">
    <citation type="submission" date="2015-06" db="EMBL/GenBank/DDBJ databases">
        <title>Draft genome sequence of the purine-degrading Clostridium cylindrosporum HC-1 (DSM 605).</title>
        <authorList>
            <person name="Poehlein A."/>
            <person name="Schiel-Bengelsdorf B."/>
            <person name="Bengelsdorf F."/>
            <person name="Daniel R."/>
            <person name="Duerre P."/>
        </authorList>
    </citation>
    <scope>NUCLEOTIDE SEQUENCE [LARGE SCALE GENOMIC DNA]</scope>
    <source>
        <strain evidence="15 16">DSM 605</strain>
    </source>
</reference>
<dbReference type="FunFam" id="3.40.50.720:FF:000006">
    <property type="entry name" value="Bifunctional protein FolD"/>
    <property type="match status" value="1"/>
</dbReference>
<feature type="domain" description="Tetrahydrofolate dehydrogenase/cyclohydrolase NAD(P)-binding" evidence="14">
    <location>
        <begin position="138"/>
        <end position="278"/>
    </location>
</feature>
<comment type="subunit">
    <text evidence="2 12">Homodimer.</text>
</comment>
<dbReference type="EC" id="1.5.1.5" evidence="12"/>
<evidence type="ECO:0000256" key="1">
    <source>
        <dbReference type="ARBA" id="ARBA00004777"/>
    </source>
</evidence>
<dbReference type="GO" id="GO:0005829">
    <property type="term" value="C:cytosol"/>
    <property type="evidence" value="ECO:0007669"/>
    <property type="project" value="TreeGrafter"/>
</dbReference>
<dbReference type="InterPro" id="IPR020630">
    <property type="entry name" value="THF_DH/CycHdrlase_cat_dom"/>
</dbReference>
<keyword evidence="9 12" id="KW-0368">Histidine biosynthesis</keyword>
<gene>
    <name evidence="12 15" type="primary">folD</name>
    <name evidence="15" type="ORF">CLCY_7c01630</name>
</gene>
<dbReference type="GO" id="GO:0004477">
    <property type="term" value="F:methenyltetrahydrofolate cyclohydrolase activity"/>
    <property type="evidence" value="ECO:0007669"/>
    <property type="project" value="UniProtKB-UniRule"/>
</dbReference>
<dbReference type="Gene3D" id="3.40.50.720">
    <property type="entry name" value="NAD(P)-binding Rossmann-like Domain"/>
    <property type="match status" value="1"/>
</dbReference>
<dbReference type="GO" id="GO:0035999">
    <property type="term" value="P:tetrahydrofolate interconversion"/>
    <property type="evidence" value="ECO:0007669"/>
    <property type="project" value="UniProtKB-UniRule"/>
</dbReference>
<keyword evidence="10 12" id="KW-0486">Methionine biosynthesis</keyword>
<dbReference type="SUPFAM" id="SSF53223">
    <property type="entry name" value="Aminoacid dehydrogenase-like, N-terminal domain"/>
    <property type="match status" value="1"/>
</dbReference>
<dbReference type="RefSeq" id="WP_048569486.1">
    <property type="nucleotide sequence ID" value="NZ_LFVU01000003.1"/>
</dbReference>
<dbReference type="EC" id="3.5.4.9" evidence="12"/>
<dbReference type="OrthoDB" id="9803580at2"/>
<feature type="domain" description="Tetrahydrofolate dehydrogenase/cyclohydrolase catalytic" evidence="13">
    <location>
        <begin position="4"/>
        <end position="119"/>
    </location>
</feature>
<evidence type="ECO:0000256" key="4">
    <source>
        <dbReference type="ARBA" id="ARBA00022605"/>
    </source>
</evidence>
<comment type="catalytic activity">
    <reaction evidence="12">
        <text>(6R)-5,10-methylene-5,6,7,8-tetrahydrofolate + NADP(+) = (6R)-5,10-methenyltetrahydrofolate + NADPH</text>
        <dbReference type="Rhea" id="RHEA:22812"/>
        <dbReference type="ChEBI" id="CHEBI:15636"/>
        <dbReference type="ChEBI" id="CHEBI:57455"/>
        <dbReference type="ChEBI" id="CHEBI:57783"/>
        <dbReference type="ChEBI" id="CHEBI:58349"/>
        <dbReference type="EC" id="1.5.1.5"/>
    </reaction>
</comment>
<dbReference type="PATRIC" id="fig|1121307.3.peg.2445"/>
<dbReference type="Proteomes" id="UP000036756">
    <property type="component" value="Unassembled WGS sequence"/>
</dbReference>
<dbReference type="AlphaFoldDB" id="A0A0J8DFU9"/>
<feature type="binding site" evidence="12">
    <location>
        <position position="230"/>
    </location>
    <ligand>
        <name>NADP(+)</name>
        <dbReference type="ChEBI" id="CHEBI:58349"/>
    </ligand>
</feature>
<dbReference type="GO" id="GO:0006164">
    <property type="term" value="P:purine nucleotide biosynthetic process"/>
    <property type="evidence" value="ECO:0007669"/>
    <property type="project" value="UniProtKB-KW"/>
</dbReference>
<keyword evidence="5 12" id="KW-0658">Purine biosynthesis</keyword>
<organism evidence="15 16">
    <name type="scientific">Clostridium cylindrosporum DSM 605</name>
    <dbReference type="NCBI Taxonomy" id="1121307"/>
    <lineage>
        <taxon>Bacteria</taxon>
        <taxon>Bacillati</taxon>
        <taxon>Bacillota</taxon>
        <taxon>Clostridia</taxon>
        <taxon>Eubacteriales</taxon>
        <taxon>Clostridiaceae</taxon>
        <taxon>Clostridium</taxon>
    </lineage>
</organism>
<comment type="function">
    <text evidence="12">Catalyzes the oxidation of 5,10-methylenetetrahydrofolate to 5,10-methenyltetrahydrofolate and then the hydrolysis of 5,10-methenyltetrahydrofolate to 10-formyltetrahydrofolate.</text>
</comment>
<evidence type="ECO:0000256" key="2">
    <source>
        <dbReference type="ARBA" id="ARBA00011738"/>
    </source>
</evidence>
<feature type="binding site" evidence="12">
    <location>
        <begin position="164"/>
        <end position="166"/>
    </location>
    <ligand>
        <name>NADP(+)</name>
        <dbReference type="ChEBI" id="CHEBI:58349"/>
    </ligand>
</feature>
<proteinExistence type="inferred from homology"/>
<dbReference type="GO" id="GO:0000105">
    <property type="term" value="P:L-histidine biosynthetic process"/>
    <property type="evidence" value="ECO:0007669"/>
    <property type="project" value="UniProtKB-KW"/>
</dbReference>
<comment type="catalytic activity">
    <reaction evidence="12">
        <text>(6R)-5,10-methenyltetrahydrofolate + H2O = (6R)-10-formyltetrahydrofolate + H(+)</text>
        <dbReference type="Rhea" id="RHEA:23700"/>
        <dbReference type="ChEBI" id="CHEBI:15377"/>
        <dbReference type="ChEBI" id="CHEBI:15378"/>
        <dbReference type="ChEBI" id="CHEBI:57455"/>
        <dbReference type="ChEBI" id="CHEBI:195366"/>
        <dbReference type="EC" id="3.5.4.9"/>
    </reaction>
</comment>
<comment type="caution">
    <text evidence="15">The sequence shown here is derived from an EMBL/GenBank/DDBJ whole genome shotgun (WGS) entry which is preliminary data.</text>
</comment>
<evidence type="ECO:0000256" key="10">
    <source>
        <dbReference type="ARBA" id="ARBA00023167"/>
    </source>
</evidence>
<dbReference type="Pfam" id="PF00763">
    <property type="entry name" value="THF_DHG_CYH"/>
    <property type="match status" value="1"/>
</dbReference>
<dbReference type="GO" id="GO:0004488">
    <property type="term" value="F:methylenetetrahydrofolate dehydrogenase (NADP+) activity"/>
    <property type="evidence" value="ECO:0007669"/>
    <property type="project" value="UniProtKB-UniRule"/>
</dbReference>
<protein>
    <recommendedName>
        <fullName evidence="12">Bifunctional protein FolD</fullName>
    </recommendedName>
    <domain>
        <recommendedName>
            <fullName evidence="12">Methylenetetrahydrofolate dehydrogenase</fullName>
            <ecNumber evidence="12">1.5.1.5</ecNumber>
        </recommendedName>
    </domain>
    <domain>
        <recommendedName>
            <fullName evidence="12">Methenyltetrahydrofolate cyclohydrolase</fullName>
            <ecNumber evidence="12">3.5.4.9</ecNumber>
        </recommendedName>
    </domain>
</protein>
<evidence type="ECO:0000256" key="7">
    <source>
        <dbReference type="ARBA" id="ARBA00022857"/>
    </source>
</evidence>
<comment type="pathway">
    <text evidence="1 12">One-carbon metabolism; tetrahydrofolate interconversion.</text>
</comment>
<evidence type="ECO:0000256" key="6">
    <source>
        <dbReference type="ARBA" id="ARBA00022801"/>
    </source>
</evidence>
<evidence type="ECO:0000256" key="11">
    <source>
        <dbReference type="ARBA" id="ARBA00023268"/>
    </source>
</evidence>
<keyword evidence="7 12" id="KW-0521">NADP</keyword>
<dbReference type="STRING" id="1121307.CLCY_7c01630"/>
<dbReference type="CDD" id="cd01080">
    <property type="entry name" value="NAD_bind_m-THF_DH_Cyclohyd"/>
    <property type="match status" value="1"/>
</dbReference>
<evidence type="ECO:0000313" key="16">
    <source>
        <dbReference type="Proteomes" id="UP000036756"/>
    </source>
</evidence>
<evidence type="ECO:0000256" key="12">
    <source>
        <dbReference type="HAMAP-Rule" id="MF_01576"/>
    </source>
</evidence>
<evidence type="ECO:0000256" key="9">
    <source>
        <dbReference type="ARBA" id="ARBA00023102"/>
    </source>
</evidence>
<dbReference type="Gene3D" id="3.40.50.10860">
    <property type="entry name" value="Leucine Dehydrogenase, chain A, domain 1"/>
    <property type="match status" value="1"/>
</dbReference>